<organism evidence="2 3">
    <name type="scientific">Sporothrix schenckii 1099-18</name>
    <dbReference type="NCBI Taxonomy" id="1397361"/>
    <lineage>
        <taxon>Eukaryota</taxon>
        <taxon>Fungi</taxon>
        <taxon>Dikarya</taxon>
        <taxon>Ascomycota</taxon>
        <taxon>Pezizomycotina</taxon>
        <taxon>Sordariomycetes</taxon>
        <taxon>Sordariomycetidae</taxon>
        <taxon>Ophiostomatales</taxon>
        <taxon>Ophiostomataceae</taxon>
        <taxon>Sporothrix</taxon>
    </lineage>
</organism>
<gene>
    <name evidence="2" type="ORF">SPSK_03779</name>
</gene>
<dbReference type="EMBL" id="AXCR01000010">
    <property type="protein sequence ID" value="KJR82262.1"/>
    <property type="molecule type" value="Genomic_DNA"/>
</dbReference>
<accession>A0A0F2LXR8</accession>
<reference evidence="2 3" key="1">
    <citation type="journal article" date="2014" name="BMC Genomics">
        <title>Comparative genomics of the major fungal agents of human and animal Sporotrichosis: Sporothrix schenckii and Sporothrix brasiliensis.</title>
        <authorList>
            <person name="Teixeira M.M."/>
            <person name="de Almeida L.G."/>
            <person name="Kubitschek-Barreira P."/>
            <person name="Alves F.L."/>
            <person name="Kioshima E.S."/>
            <person name="Abadio A.K."/>
            <person name="Fernandes L."/>
            <person name="Derengowski L.S."/>
            <person name="Ferreira K.S."/>
            <person name="Souza R.C."/>
            <person name="Ruiz J.C."/>
            <person name="de Andrade N.C."/>
            <person name="Paes H.C."/>
            <person name="Nicola A.M."/>
            <person name="Albuquerque P."/>
            <person name="Gerber A.L."/>
            <person name="Martins V.P."/>
            <person name="Peconick L.D."/>
            <person name="Neto A.V."/>
            <person name="Chaucanez C.B."/>
            <person name="Silva P.A."/>
            <person name="Cunha O.L."/>
            <person name="de Oliveira F.F."/>
            <person name="dos Santos T.C."/>
            <person name="Barros A.L."/>
            <person name="Soares M.A."/>
            <person name="de Oliveira L.M."/>
            <person name="Marini M.M."/>
            <person name="Villalobos-Duno H."/>
            <person name="Cunha M.M."/>
            <person name="de Hoog S."/>
            <person name="da Silveira J.F."/>
            <person name="Henrissat B."/>
            <person name="Nino-Vega G.A."/>
            <person name="Cisalpino P.S."/>
            <person name="Mora-Montes H.M."/>
            <person name="Almeida S.R."/>
            <person name="Stajich J.E."/>
            <person name="Lopes-Bezerra L.M."/>
            <person name="Vasconcelos A.T."/>
            <person name="Felipe M.S."/>
        </authorList>
    </citation>
    <scope>NUCLEOTIDE SEQUENCE [LARGE SCALE GENOMIC DNA]</scope>
    <source>
        <strain evidence="2 3">1099-18</strain>
    </source>
</reference>
<comment type="caution">
    <text evidence="2">The sequence shown here is derived from an EMBL/GenBank/DDBJ whole genome shotgun (WGS) entry which is preliminary data.</text>
</comment>
<dbReference type="VEuPathDB" id="FungiDB:SPSK_03779"/>
<protein>
    <submittedName>
        <fullName evidence="2">Uncharacterized protein</fullName>
    </submittedName>
</protein>
<name>A0A0F2LXR8_SPOSC</name>
<evidence type="ECO:0000313" key="3">
    <source>
        <dbReference type="Proteomes" id="UP000033710"/>
    </source>
</evidence>
<evidence type="ECO:0000256" key="1">
    <source>
        <dbReference type="SAM" id="MobiDB-lite"/>
    </source>
</evidence>
<sequence length="95" mass="10573">MHSWFCAKEGRMGSKYVRMREMATWQWVASVRGWVSGRRKGRGFALLNAQKYGSDGASHTTSHGDDDTDAVALLSSLQTGNDKRQRTAAQIRPAD</sequence>
<dbReference type="GeneID" id="27665890"/>
<dbReference type="Proteomes" id="UP000033710">
    <property type="component" value="Unassembled WGS sequence"/>
</dbReference>
<dbReference type="RefSeq" id="XP_016584938.1">
    <property type="nucleotide sequence ID" value="XM_016730613.1"/>
</dbReference>
<dbReference type="KEGG" id="ssck:SPSK_03779"/>
<proteinExistence type="predicted"/>
<feature type="region of interest" description="Disordered" evidence="1">
    <location>
        <begin position="75"/>
        <end position="95"/>
    </location>
</feature>
<reference evidence="2 3" key="2">
    <citation type="journal article" date="2015" name="Eukaryot. Cell">
        <title>Asexual propagation of a virulent clone complex in a human and feline outbreak of sporotrichosis.</title>
        <authorList>
            <person name="Teixeira Mde M."/>
            <person name="Rodrigues A.M."/>
            <person name="Tsui C.K."/>
            <person name="de Almeida L.G."/>
            <person name="Van Diepeningen A.D."/>
            <person name="van den Ende B.G."/>
            <person name="Fernandes G.F."/>
            <person name="Kano R."/>
            <person name="Hamelin R.C."/>
            <person name="Lopes-Bezerra L.M."/>
            <person name="Vasconcelos A.T."/>
            <person name="de Hoog S."/>
            <person name="de Camargo Z.P."/>
            <person name="Felipe M.S."/>
        </authorList>
    </citation>
    <scope>NUCLEOTIDE SEQUENCE [LARGE SCALE GENOMIC DNA]</scope>
    <source>
        <strain evidence="2 3">1099-18</strain>
    </source>
</reference>
<dbReference type="AlphaFoldDB" id="A0A0F2LXR8"/>
<evidence type="ECO:0000313" key="2">
    <source>
        <dbReference type="EMBL" id="KJR82262.1"/>
    </source>
</evidence>